<comment type="caution">
    <text evidence="1">The sequence shown here is derived from an EMBL/GenBank/DDBJ whole genome shotgun (WGS) entry which is preliminary data.</text>
</comment>
<organism evidence="1 2">
    <name type="scientific">Aggregatibacter actinomycetemcomitans serotype e str. SC1083</name>
    <dbReference type="NCBI Taxonomy" id="907488"/>
    <lineage>
        <taxon>Bacteria</taxon>
        <taxon>Pseudomonadati</taxon>
        <taxon>Pseudomonadota</taxon>
        <taxon>Gammaproteobacteria</taxon>
        <taxon>Pasteurellales</taxon>
        <taxon>Pasteurellaceae</taxon>
        <taxon>Aggregatibacter</taxon>
    </lineage>
</organism>
<accession>G4A5I2</accession>
<dbReference type="EMBL" id="AEJM01000001">
    <property type="protein sequence ID" value="EGY35372.1"/>
    <property type="molecule type" value="Genomic_DNA"/>
</dbReference>
<gene>
    <name evidence="1" type="ORF">SC1083_0067</name>
</gene>
<dbReference type="PATRIC" id="fig|907488.3.peg.65"/>
<sequence>MFKHKITLKIIYKRIYSLILPFGTDWQSQCSKNVVFASRTLL</sequence>
<evidence type="ECO:0000313" key="1">
    <source>
        <dbReference type="EMBL" id="EGY35372.1"/>
    </source>
</evidence>
<proteinExistence type="predicted"/>
<reference evidence="1 2" key="1">
    <citation type="submission" date="2010-10" db="EMBL/GenBank/DDBJ databases">
        <authorList>
            <person name="Chen C."/>
            <person name="Kittichotirat W."/>
            <person name="Asikainen S."/>
            <person name="Bumgarner R."/>
        </authorList>
    </citation>
    <scope>NUCLEOTIDE SEQUENCE [LARGE SCALE GENOMIC DNA]</scope>
    <source>
        <strain evidence="1 2">SC1083</strain>
    </source>
</reference>
<name>G4A5I2_AGGAC</name>
<dbReference type="AlphaFoldDB" id="G4A5I2"/>
<dbReference type="Proteomes" id="UP000005508">
    <property type="component" value="Unassembled WGS sequence"/>
</dbReference>
<protein>
    <submittedName>
        <fullName evidence="1">Uncharacterized protein</fullName>
    </submittedName>
</protein>
<evidence type="ECO:0000313" key="2">
    <source>
        <dbReference type="Proteomes" id="UP000005508"/>
    </source>
</evidence>